<reference evidence="1" key="4">
    <citation type="submission" date="2025-09" db="UniProtKB">
        <authorList>
            <consortium name="Ensembl"/>
        </authorList>
    </citation>
    <scope>IDENTIFICATION</scope>
</reference>
<protein>
    <submittedName>
        <fullName evidence="1">Uncharacterized protein</fullName>
    </submittedName>
</protein>
<dbReference type="Proteomes" id="UP000008144">
    <property type="component" value="Chromosome 5"/>
</dbReference>
<accession>H2XS86</accession>
<sequence>MMVTASKIPVPEPMAPMKSAITDKAPIQRPPKAAAVGIYLFSSW</sequence>
<dbReference type="InParanoid" id="H2XS86"/>
<keyword evidence="2" id="KW-1185">Reference proteome</keyword>
<dbReference type="HOGENOM" id="CLU_3226997_0_0_1"/>
<evidence type="ECO:0000313" key="2">
    <source>
        <dbReference type="Proteomes" id="UP000008144"/>
    </source>
</evidence>
<reference evidence="1" key="2">
    <citation type="journal article" date="2008" name="Genome Biol.">
        <title>Improved genome assembly and evidence-based global gene model set for the chordate Ciona intestinalis: new insight into intron and operon populations.</title>
        <authorList>
            <person name="Satou Y."/>
            <person name="Mineta K."/>
            <person name="Ogasawara M."/>
            <person name="Sasakura Y."/>
            <person name="Shoguchi E."/>
            <person name="Ueno K."/>
            <person name="Yamada L."/>
            <person name="Matsumoto J."/>
            <person name="Wasserscheid J."/>
            <person name="Dewar K."/>
            <person name="Wiley G.B."/>
            <person name="Macmil S.L."/>
            <person name="Roe B.A."/>
            <person name="Zeller R.W."/>
            <person name="Hastings K.E."/>
            <person name="Lemaire P."/>
            <person name="Lindquist E."/>
            <person name="Endo T."/>
            <person name="Hotta K."/>
            <person name="Inaba K."/>
        </authorList>
    </citation>
    <scope>NUCLEOTIDE SEQUENCE [LARGE SCALE GENOMIC DNA]</scope>
    <source>
        <strain evidence="1">wild type</strain>
    </source>
</reference>
<dbReference type="AlphaFoldDB" id="H2XS86"/>
<dbReference type="EMBL" id="EAAA01002133">
    <property type="status" value="NOT_ANNOTATED_CDS"/>
    <property type="molecule type" value="Genomic_DNA"/>
</dbReference>
<reference evidence="1" key="3">
    <citation type="submission" date="2025-08" db="UniProtKB">
        <authorList>
            <consortium name="Ensembl"/>
        </authorList>
    </citation>
    <scope>IDENTIFICATION</scope>
</reference>
<dbReference type="Ensembl" id="ENSCINT00000030209.1">
    <property type="protein sequence ID" value="ENSCINP00000032520.1"/>
    <property type="gene ID" value="ENSCING00000020529.1"/>
</dbReference>
<organism evidence="1 2">
    <name type="scientific">Ciona intestinalis</name>
    <name type="common">Transparent sea squirt</name>
    <name type="synonym">Ascidia intestinalis</name>
    <dbReference type="NCBI Taxonomy" id="7719"/>
    <lineage>
        <taxon>Eukaryota</taxon>
        <taxon>Metazoa</taxon>
        <taxon>Chordata</taxon>
        <taxon>Tunicata</taxon>
        <taxon>Ascidiacea</taxon>
        <taxon>Phlebobranchia</taxon>
        <taxon>Cionidae</taxon>
        <taxon>Ciona</taxon>
    </lineage>
</organism>
<evidence type="ECO:0000313" key="1">
    <source>
        <dbReference type="Ensembl" id="ENSCINP00000032520.1"/>
    </source>
</evidence>
<proteinExistence type="predicted"/>
<reference evidence="2" key="1">
    <citation type="journal article" date="2002" name="Science">
        <title>The draft genome of Ciona intestinalis: insights into chordate and vertebrate origins.</title>
        <authorList>
            <person name="Dehal P."/>
            <person name="Satou Y."/>
            <person name="Campbell R.K."/>
            <person name="Chapman J."/>
            <person name="Degnan B."/>
            <person name="De Tomaso A."/>
            <person name="Davidson B."/>
            <person name="Di Gregorio A."/>
            <person name="Gelpke M."/>
            <person name="Goodstein D.M."/>
            <person name="Harafuji N."/>
            <person name="Hastings K.E."/>
            <person name="Ho I."/>
            <person name="Hotta K."/>
            <person name="Huang W."/>
            <person name="Kawashima T."/>
            <person name="Lemaire P."/>
            <person name="Martinez D."/>
            <person name="Meinertzhagen I.A."/>
            <person name="Necula S."/>
            <person name="Nonaka M."/>
            <person name="Putnam N."/>
            <person name="Rash S."/>
            <person name="Saiga H."/>
            <person name="Satake M."/>
            <person name="Terry A."/>
            <person name="Yamada L."/>
            <person name="Wang H.G."/>
            <person name="Awazu S."/>
            <person name="Azumi K."/>
            <person name="Boore J."/>
            <person name="Branno M."/>
            <person name="Chin-Bow S."/>
            <person name="DeSantis R."/>
            <person name="Doyle S."/>
            <person name="Francino P."/>
            <person name="Keys D.N."/>
            <person name="Haga S."/>
            <person name="Hayashi H."/>
            <person name="Hino K."/>
            <person name="Imai K.S."/>
            <person name="Inaba K."/>
            <person name="Kano S."/>
            <person name="Kobayashi K."/>
            <person name="Kobayashi M."/>
            <person name="Lee B.I."/>
            <person name="Makabe K.W."/>
            <person name="Manohar C."/>
            <person name="Matassi G."/>
            <person name="Medina M."/>
            <person name="Mochizuki Y."/>
            <person name="Mount S."/>
            <person name="Morishita T."/>
            <person name="Miura S."/>
            <person name="Nakayama A."/>
            <person name="Nishizaka S."/>
            <person name="Nomoto H."/>
            <person name="Ohta F."/>
            <person name="Oishi K."/>
            <person name="Rigoutsos I."/>
            <person name="Sano M."/>
            <person name="Sasaki A."/>
            <person name="Sasakura Y."/>
            <person name="Shoguchi E."/>
            <person name="Shin-i T."/>
            <person name="Spagnuolo A."/>
            <person name="Stainier D."/>
            <person name="Suzuki M.M."/>
            <person name="Tassy O."/>
            <person name="Takatori N."/>
            <person name="Tokuoka M."/>
            <person name="Yagi K."/>
            <person name="Yoshizaki F."/>
            <person name="Wada S."/>
            <person name="Zhang C."/>
            <person name="Hyatt P.D."/>
            <person name="Larimer F."/>
            <person name="Detter C."/>
            <person name="Doggett N."/>
            <person name="Glavina T."/>
            <person name="Hawkins T."/>
            <person name="Richardson P."/>
            <person name="Lucas S."/>
            <person name="Kohara Y."/>
            <person name="Levine M."/>
            <person name="Satoh N."/>
            <person name="Rokhsar D.S."/>
        </authorList>
    </citation>
    <scope>NUCLEOTIDE SEQUENCE [LARGE SCALE GENOMIC DNA]</scope>
</reference>
<name>H2XS86_CIOIN</name>